<dbReference type="Proteomes" id="UP000258288">
    <property type="component" value="Segment"/>
</dbReference>
<keyword evidence="5 8" id="KW-0694">RNA-binding</keyword>
<feature type="region of interest" description="Disordered" evidence="9">
    <location>
        <begin position="36"/>
        <end position="61"/>
    </location>
</feature>
<protein>
    <recommendedName>
        <fullName evidence="1 8">Protein Rev</fullName>
    </recommendedName>
    <alternativeName>
        <fullName evidence="7 8">Regulator of expression of viral proteins</fullName>
    </alternativeName>
</protein>
<keyword evidence="6 8" id="KW-1035">Host cytoplasm</keyword>
<organismHost>
    <name type="scientific">Cercopithecidae</name>
    <name type="common">Old World monkeys</name>
    <dbReference type="NCBI Taxonomy" id="9527"/>
</organismHost>
<evidence type="ECO:0000256" key="2">
    <source>
        <dbReference type="ARBA" id="ARBA00022448"/>
    </source>
</evidence>
<evidence type="ECO:0000256" key="4">
    <source>
        <dbReference type="ARBA" id="ARBA00022816"/>
    </source>
</evidence>
<gene>
    <name evidence="8" type="primary">rev</name>
</gene>
<reference evidence="10 11" key="1">
    <citation type="journal article" date="2004" name="J. Virol.">
        <title>New simian immunodeficiency virus infecting De Brazza's monkeys (Cercopithecus neglectus): evidence for a cercopithecus monkey virus clade.</title>
        <authorList>
            <person name="Bibollet-Ruche F."/>
            <person name="Bailes E."/>
            <person name="Gao F."/>
            <person name="Pourrut X."/>
            <person name="Barlow K.L."/>
            <person name="Clewley J.P."/>
            <person name="Mwenda J.M."/>
            <person name="Langat D.K."/>
            <person name="Chege G.K."/>
            <person name="McClure H.M."/>
            <person name="Mpoudi-Ngole E."/>
            <person name="Delaporte E."/>
            <person name="Peeters M."/>
            <person name="Shaw G.M."/>
            <person name="Sharp P.M."/>
            <person name="Hahn B.H."/>
        </authorList>
    </citation>
    <scope>NUCLEOTIDE SEQUENCE [LARGE SCALE GENOMIC DNA]</scope>
    <source>
        <strain evidence="10 11">SIVdebCM5</strain>
    </source>
</reference>
<comment type="subunit">
    <text evidence="8">Homomultimer; when bound to the RRE. Multimeric assembly is essential for activity.</text>
</comment>
<name>Q699V5_SIV</name>
<dbReference type="Pfam" id="PF00424">
    <property type="entry name" value="REV"/>
    <property type="match status" value="1"/>
</dbReference>
<comment type="subcellular location">
    <subcellularLocation>
        <location evidence="8">Host cytoplasm</location>
    </subcellularLocation>
    <subcellularLocation>
        <location evidence="8">Host nucleus</location>
        <location evidence="8">Host nucleolus</location>
    </subcellularLocation>
</comment>
<proteinExistence type="predicted"/>
<dbReference type="GO" id="GO:0003700">
    <property type="term" value="F:DNA-binding transcription factor activity"/>
    <property type="evidence" value="ECO:0007669"/>
    <property type="project" value="InterPro"/>
</dbReference>
<evidence type="ECO:0000256" key="5">
    <source>
        <dbReference type="ARBA" id="ARBA00022884"/>
    </source>
</evidence>
<comment type="function">
    <text evidence="8">Escorts unspliced or incompletely spliced viral pre-mRNAs (late transcripts) out of the nucleus of infected cells. These pre-mRNAs carry a recognition sequence called Rev responsive element (RRE) located in the env gene, that is not present in fully spliced viral mRNAs (early transcripts). This function is essential since most viral proteins are translated from unspliced or partially spliced pre-mRNAs which cannot exit the nucleus by the pathway used by fully processed cellular mRNAs.</text>
</comment>
<dbReference type="GO" id="GO:0044196">
    <property type="term" value="C:host cell nucleolus"/>
    <property type="evidence" value="ECO:0007669"/>
    <property type="project" value="UniProtKB-SubCell"/>
</dbReference>
<evidence type="ECO:0000313" key="10">
    <source>
        <dbReference type="EMBL" id="AAT68807.1"/>
    </source>
</evidence>
<evidence type="ECO:0000256" key="9">
    <source>
        <dbReference type="SAM" id="MobiDB-lite"/>
    </source>
</evidence>
<dbReference type="GO" id="GO:0003723">
    <property type="term" value="F:RNA binding"/>
    <property type="evidence" value="ECO:0007669"/>
    <property type="project" value="UniProtKB-KW"/>
</dbReference>
<feature type="compositionally biased region" description="Basic residues" evidence="9">
    <location>
        <begin position="48"/>
        <end position="58"/>
    </location>
</feature>
<dbReference type="InterPro" id="IPR000625">
    <property type="entry name" value="REV_protein"/>
</dbReference>
<evidence type="ECO:0000256" key="6">
    <source>
        <dbReference type="ARBA" id="ARBA00023200"/>
    </source>
</evidence>
<keyword evidence="2 8" id="KW-0813">Transport</keyword>
<organism evidence="10 11">
    <name type="scientific">Simian immunodeficiency virus</name>
    <name type="common">SIV</name>
    <dbReference type="NCBI Taxonomy" id="11723"/>
    <lineage>
        <taxon>Viruses</taxon>
        <taxon>Riboviria</taxon>
        <taxon>Pararnavirae</taxon>
        <taxon>Artverviricota</taxon>
        <taxon>Revtraviricetes</taxon>
        <taxon>Ortervirales</taxon>
        <taxon>Retroviridae</taxon>
        <taxon>Orthoretrovirinae</taxon>
        <taxon>Lentivirus</taxon>
        <taxon>Lentivirus simimdef</taxon>
    </lineage>
</organism>
<accession>Q699V5</accession>
<dbReference type="Gene3D" id="6.10.140.630">
    <property type="match status" value="1"/>
</dbReference>
<evidence type="ECO:0000256" key="8">
    <source>
        <dbReference type="RuleBase" id="RU364044"/>
    </source>
</evidence>
<evidence type="ECO:0000313" key="11">
    <source>
        <dbReference type="Proteomes" id="UP000258288"/>
    </source>
</evidence>
<evidence type="ECO:0000256" key="3">
    <source>
        <dbReference type="ARBA" id="ARBA00022562"/>
    </source>
</evidence>
<dbReference type="GO" id="GO:0030430">
    <property type="term" value="C:host cell cytoplasm"/>
    <property type="evidence" value="ECO:0007669"/>
    <property type="project" value="UniProtKB-SubCell"/>
</dbReference>
<dbReference type="EMBL" id="AY523866">
    <property type="protein sequence ID" value="AAT68807.1"/>
    <property type="molecule type" value="Genomic_RNA"/>
</dbReference>
<keyword evidence="4 8" id="KW-0509">mRNA transport</keyword>
<evidence type="ECO:0000256" key="7">
    <source>
        <dbReference type="ARBA" id="ARBA00031496"/>
    </source>
</evidence>
<evidence type="ECO:0000256" key="1">
    <source>
        <dbReference type="ARBA" id="ARBA00020269"/>
    </source>
</evidence>
<sequence>MAHAGGRGDADQALLRMIRIIKSLYQSIVSRIFPFADPYPKGGGSASTRRRRRQKWRRRQEQVDDIAQRILEAHLGRHLTASDVALPNLEELRLAD</sequence>
<dbReference type="GO" id="GO:0051028">
    <property type="term" value="P:mRNA transport"/>
    <property type="evidence" value="ECO:0007669"/>
    <property type="project" value="UniProtKB-KW"/>
</dbReference>
<organismHost>
    <name type="scientific">Pan troglodytes</name>
    <name type="common">Chimpanzee</name>
    <dbReference type="NCBI Taxonomy" id="9598"/>
</organismHost>
<keyword evidence="3 8" id="KW-1048">Host nucleus</keyword>